<evidence type="ECO:0000256" key="6">
    <source>
        <dbReference type="ARBA" id="ARBA00023136"/>
    </source>
</evidence>
<dbReference type="Gene3D" id="1.10.3430.10">
    <property type="entry name" value="Ammonium transporter AmtB like domains"/>
    <property type="match status" value="1"/>
</dbReference>
<evidence type="ECO:0000256" key="1">
    <source>
        <dbReference type="ARBA" id="ARBA00004141"/>
    </source>
</evidence>
<feature type="transmembrane region" description="Helical" evidence="8">
    <location>
        <begin position="298"/>
        <end position="316"/>
    </location>
</feature>
<dbReference type="PANTHER" id="PTHR11730:SF89">
    <property type="entry name" value="AMMONIUM TRANSPORTER SLL0108-RELATED"/>
    <property type="match status" value="1"/>
</dbReference>
<keyword evidence="10" id="KW-0732">Signal</keyword>
<dbReference type="FunFam" id="1.10.3430.10:FF:000008">
    <property type="entry name" value="Ammonium transporter"/>
    <property type="match status" value="1"/>
</dbReference>
<dbReference type="GO" id="GO:0005886">
    <property type="term" value="C:plasma membrane"/>
    <property type="evidence" value="ECO:0007669"/>
    <property type="project" value="UniProtKB-SubCell"/>
</dbReference>
<evidence type="ECO:0000313" key="13">
    <source>
        <dbReference type="EMBL" id="CAB3391809.1"/>
    </source>
</evidence>
<dbReference type="GO" id="GO:0097272">
    <property type="term" value="P:ammonium homeostasis"/>
    <property type="evidence" value="ECO:0007669"/>
    <property type="project" value="TreeGrafter"/>
</dbReference>
<feature type="domain" description="Ammonium transporter AmtB-like" evidence="11">
    <location>
        <begin position="38"/>
        <end position="447"/>
    </location>
</feature>
<dbReference type="GO" id="GO:0008519">
    <property type="term" value="F:ammonium channel activity"/>
    <property type="evidence" value="ECO:0007669"/>
    <property type="project" value="InterPro"/>
</dbReference>
<reference evidence="13 15" key="3">
    <citation type="submission" date="2020-04" db="EMBL/GenBank/DDBJ databases">
        <authorList>
            <person name="Hogendoorn C."/>
        </authorList>
    </citation>
    <scope>NUCLEOTIDE SEQUENCE [LARGE SCALE GENOMIC DNA]</scope>
    <source>
        <strain evidence="13">COOX1</strain>
    </source>
</reference>
<dbReference type="Proteomes" id="UP000502196">
    <property type="component" value="Chromosome"/>
</dbReference>
<keyword evidence="5 8" id="KW-1133">Transmembrane helix</keyword>
<dbReference type="EMBL" id="CP024955">
    <property type="protein sequence ID" value="ATY84308.1"/>
    <property type="molecule type" value="Genomic_DNA"/>
</dbReference>
<comment type="subcellular location">
    <subcellularLocation>
        <location evidence="8">Cell membrane</location>
        <topology evidence="8">Multi-pass membrane protein</topology>
    </subcellularLocation>
    <subcellularLocation>
        <location evidence="1">Membrane</location>
        <topology evidence="1">Multi-pass membrane protein</topology>
    </subcellularLocation>
</comment>
<evidence type="ECO:0000256" key="10">
    <source>
        <dbReference type="SAM" id="SignalP"/>
    </source>
</evidence>
<evidence type="ECO:0000313" key="12">
    <source>
        <dbReference type="EMBL" id="ATY84308.1"/>
    </source>
</evidence>
<name>A0A2K8N4I9_9BACL</name>
<dbReference type="SUPFAM" id="SSF111352">
    <property type="entry name" value="Ammonium transporter"/>
    <property type="match status" value="1"/>
</dbReference>
<dbReference type="InterPro" id="IPR024041">
    <property type="entry name" value="NH4_transpt_AmtB-like_dom"/>
</dbReference>
<dbReference type="AlphaFoldDB" id="A0A2K8N4I9"/>
<organism evidence="12 14">
    <name type="scientific">Kyrpidia spormannii</name>
    <dbReference type="NCBI Taxonomy" id="2055160"/>
    <lineage>
        <taxon>Bacteria</taxon>
        <taxon>Bacillati</taxon>
        <taxon>Bacillota</taxon>
        <taxon>Bacilli</taxon>
        <taxon>Bacillales</taxon>
        <taxon>Alicyclobacillaceae</taxon>
        <taxon>Kyrpidia</taxon>
    </lineage>
</organism>
<feature type="transmembrane region" description="Helical" evidence="8">
    <location>
        <begin position="264"/>
        <end position="291"/>
    </location>
</feature>
<feature type="transmembrane region" description="Helical" evidence="8">
    <location>
        <begin position="395"/>
        <end position="420"/>
    </location>
</feature>
<dbReference type="InterPro" id="IPR018047">
    <property type="entry name" value="Ammonium_transpt_CS"/>
</dbReference>
<feature type="signal peptide" evidence="10">
    <location>
        <begin position="1"/>
        <end position="23"/>
    </location>
</feature>
<comment type="similarity">
    <text evidence="2 8">Belongs to the ammonia transporter channel (TC 1.A.11.2) family.</text>
</comment>
<feature type="chain" id="PRO_5036541210" description="Ammonium transporter" evidence="10">
    <location>
        <begin position="24"/>
        <end position="471"/>
    </location>
</feature>
<dbReference type="PANTHER" id="PTHR11730">
    <property type="entry name" value="AMMONIUM TRANSPORTER"/>
    <property type="match status" value="1"/>
</dbReference>
<sequence length="471" mass="48934">MIKWARWGFLPALVLLAPSVVLAADPTVKDVAQAVDTVWVAVTAFLVFFMQAGFALLEAGSTRMKNAGHIAGKNILSFGLAALVFWAVGFAISFGQGNAFVGTQGWFLNVSDDMVNQVFGSLSYSDVPLGAKYMFEVVFAGVSLAIFWGGIAERAKLIVYFIFGILFSALIYPVVAHWIWGGGWLSGLGMQDFAGSTVVHLQGGVAALVGAMLLGPRIGKYGKDGSVHSLPGHNTVYSVLGVIILWFGWFGFNPGSTLSALNVSFAYIAMTTNLAAAAGGVAALLTAWAVLGKPDIPMMLNGVLAALVAITASCAFVEPWAAVVIGAVAGVVMVLSVQFFERVARVDDPVGAFSVHGVAGIWGTLSTGFFASPDLVKSVGVGAPGLFYGGGLHQLGVQAAGVLAAGVYVFVVSFIILYAIKATVGLRISREEEIIGLDVSEHGASGYPEQLPHGGEFSQGGSSGTRATPTA</sequence>
<dbReference type="PROSITE" id="PS01219">
    <property type="entry name" value="AMMONIUM_TRANSP"/>
    <property type="match status" value="1"/>
</dbReference>
<accession>A0A2K8N4I9</accession>
<gene>
    <name evidence="13" type="ORF">COOX1_1096</name>
    <name evidence="12" type="ORF">CVV65_04545</name>
</gene>
<evidence type="ECO:0000256" key="4">
    <source>
        <dbReference type="ARBA" id="ARBA00022692"/>
    </source>
</evidence>
<evidence type="ECO:0000313" key="15">
    <source>
        <dbReference type="Proteomes" id="UP000502196"/>
    </source>
</evidence>
<keyword evidence="6 8" id="KW-0472">Membrane</keyword>
<dbReference type="RefSeq" id="WP_100667133.1">
    <property type="nucleotide sequence ID" value="NZ_CP024955.1"/>
</dbReference>
<evidence type="ECO:0000256" key="3">
    <source>
        <dbReference type="ARBA" id="ARBA00022448"/>
    </source>
</evidence>
<evidence type="ECO:0000256" key="7">
    <source>
        <dbReference type="ARBA" id="ARBA00023177"/>
    </source>
</evidence>
<protein>
    <recommendedName>
        <fullName evidence="8">Ammonium transporter</fullName>
    </recommendedName>
</protein>
<dbReference type="NCBIfam" id="TIGR00836">
    <property type="entry name" value="amt"/>
    <property type="match status" value="1"/>
</dbReference>
<evidence type="ECO:0000256" key="2">
    <source>
        <dbReference type="ARBA" id="ARBA00005887"/>
    </source>
</evidence>
<feature type="transmembrane region" description="Helical" evidence="8">
    <location>
        <begin position="158"/>
        <end position="181"/>
    </location>
</feature>
<feature type="transmembrane region" description="Helical" evidence="8">
    <location>
        <begin position="352"/>
        <end position="371"/>
    </location>
</feature>
<dbReference type="InterPro" id="IPR029020">
    <property type="entry name" value="Ammonium/urea_transptr"/>
</dbReference>
<evidence type="ECO:0000256" key="8">
    <source>
        <dbReference type="RuleBase" id="RU362002"/>
    </source>
</evidence>
<feature type="region of interest" description="Disordered" evidence="9">
    <location>
        <begin position="448"/>
        <end position="471"/>
    </location>
</feature>
<reference evidence="14" key="1">
    <citation type="submission" date="2017-11" db="EMBL/GenBank/DDBJ databases">
        <title>Complete Genome Sequence of Kyrpidia sp. Strain EA-1, a thermophilic, hydrogen-oxidizing Bacterium, isolated from the Azores.</title>
        <authorList>
            <person name="Reiner J.E."/>
            <person name="Lapp C.J."/>
            <person name="Bunk B."/>
            <person name="Gescher J."/>
        </authorList>
    </citation>
    <scope>NUCLEOTIDE SEQUENCE [LARGE SCALE GENOMIC DNA]</scope>
    <source>
        <strain evidence="14">EA-1</strain>
    </source>
</reference>
<feature type="transmembrane region" description="Helical" evidence="8">
    <location>
        <begin position="193"/>
        <end position="214"/>
    </location>
</feature>
<dbReference type="Proteomes" id="UP000231932">
    <property type="component" value="Chromosome"/>
</dbReference>
<evidence type="ECO:0000313" key="14">
    <source>
        <dbReference type="Proteomes" id="UP000231932"/>
    </source>
</evidence>
<proteinExistence type="inferred from homology"/>
<keyword evidence="3 8" id="KW-0813">Transport</keyword>
<keyword evidence="4 8" id="KW-0812">Transmembrane</keyword>
<dbReference type="EMBL" id="LR792683">
    <property type="protein sequence ID" value="CAB3391809.1"/>
    <property type="molecule type" value="Genomic_DNA"/>
</dbReference>
<feature type="transmembrane region" description="Helical" evidence="8">
    <location>
        <begin position="39"/>
        <end position="57"/>
    </location>
</feature>
<keyword evidence="7 8" id="KW-0924">Ammonia transport</keyword>
<dbReference type="KEGG" id="kyr:CVV65_04545"/>
<dbReference type="OrthoDB" id="9814202at2"/>
<feature type="transmembrane region" description="Helical" evidence="8">
    <location>
        <begin position="78"/>
        <end position="101"/>
    </location>
</feature>
<dbReference type="Pfam" id="PF00909">
    <property type="entry name" value="Ammonium_transp"/>
    <property type="match status" value="1"/>
</dbReference>
<dbReference type="InterPro" id="IPR001905">
    <property type="entry name" value="Ammonium_transpt"/>
</dbReference>
<feature type="transmembrane region" description="Helical" evidence="8">
    <location>
        <begin position="322"/>
        <end position="340"/>
    </location>
</feature>
<evidence type="ECO:0000259" key="11">
    <source>
        <dbReference type="Pfam" id="PF00909"/>
    </source>
</evidence>
<evidence type="ECO:0000256" key="5">
    <source>
        <dbReference type="ARBA" id="ARBA00022989"/>
    </source>
</evidence>
<reference evidence="12" key="2">
    <citation type="journal article" date="2018" name="Genome Announc.">
        <title>Complete Genome Sequence of Kyrpidia sp. Strain EA-1, a Thermophilic Knallgas Bacterium, Isolated from the Azores.</title>
        <authorList>
            <person name="Reiner J.E."/>
            <person name="Lapp C.J."/>
            <person name="Bunk B."/>
            <person name="Sproer C."/>
            <person name="Overmann J."/>
            <person name="Gescher J."/>
        </authorList>
    </citation>
    <scope>NUCLEOTIDE SEQUENCE</scope>
    <source>
        <strain evidence="12">EA-1</strain>
    </source>
</reference>
<feature type="transmembrane region" description="Helical" evidence="8">
    <location>
        <begin position="235"/>
        <end position="252"/>
    </location>
</feature>
<keyword evidence="14" id="KW-1185">Reference proteome</keyword>
<feature type="transmembrane region" description="Helical" evidence="8">
    <location>
        <begin position="133"/>
        <end position="151"/>
    </location>
</feature>
<evidence type="ECO:0000256" key="9">
    <source>
        <dbReference type="SAM" id="MobiDB-lite"/>
    </source>
</evidence>